<name>A0A250XT93_9CHLO</name>
<evidence type="ECO:0000259" key="4">
    <source>
        <dbReference type="Pfam" id="PF13676"/>
    </source>
</evidence>
<proteinExistence type="predicted"/>
<dbReference type="AlphaFoldDB" id="A0A250XT93"/>
<dbReference type="PROSITE" id="PS50088">
    <property type="entry name" value="ANK_REPEAT"/>
    <property type="match status" value="5"/>
</dbReference>
<feature type="repeat" description="ANK" evidence="3">
    <location>
        <begin position="294"/>
        <end position="326"/>
    </location>
</feature>
<organism evidence="5 6">
    <name type="scientific">Chlamydomonas eustigma</name>
    <dbReference type="NCBI Taxonomy" id="1157962"/>
    <lineage>
        <taxon>Eukaryota</taxon>
        <taxon>Viridiplantae</taxon>
        <taxon>Chlorophyta</taxon>
        <taxon>core chlorophytes</taxon>
        <taxon>Chlorophyceae</taxon>
        <taxon>CS clade</taxon>
        <taxon>Chlamydomonadales</taxon>
        <taxon>Chlamydomonadaceae</taxon>
        <taxon>Chlamydomonas</taxon>
    </lineage>
</organism>
<feature type="repeat" description="ANK" evidence="3">
    <location>
        <begin position="261"/>
        <end position="293"/>
    </location>
</feature>
<feature type="domain" description="TIR" evidence="4">
    <location>
        <begin position="7"/>
        <end position="113"/>
    </location>
</feature>
<dbReference type="PROSITE" id="PS50297">
    <property type="entry name" value="ANK_REP_REGION"/>
    <property type="match status" value="5"/>
</dbReference>
<feature type="repeat" description="ANK" evidence="3">
    <location>
        <begin position="327"/>
        <end position="359"/>
    </location>
</feature>
<dbReference type="PANTHER" id="PTHR24171:SF8">
    <property type="entry name" value="BRCA1-ASSOCIATED RING DOMAIN PROTEIN 1"/>
    <property type="match status" value="1"/>
</dbReference>
<feature type="repeat" description="ANK" evidence="3">
    <location>
        <begin position="191"/>
        <end position="223"/>
    </location>
</feature>
<evidence type="ECO:0000256" key="1">
    <source>
        <dbReference type="ARBA" id="ARBA00022737"/>
    </source>
</evidence>
<sequence length="389" mass="41883">MSKEVCFSARTSQIPYVKNVASALEERGIRCFFQNDICLTGSHWQNQWFKAASEAAKIVCVLTSDYPLSEPCCKEFLVAENKKTLLVIYKDPVTEIQKCKVNDHNGAVLMYVDCGYQGLPPDDIQFVASEIFKAVRGTNMNATTAAGLEKGMAAVSIHQPGALLAAAKAGNLIEVKDLLDKGADKEAKDKNGSTALHGAAENGHKDVVALLIEKGADKEAKNDSGLTALHWAALNGHKDVVALLIEKGANKEADALSFFGNGCTALHGAAANGRKDVVALLIEKGANMEAKDKDEQTALHGAARYGSKDVVALLIEKGADKEAKDKDEQTALHGAARYGRKYVVALLIEKGADKEAKDKLQRTALHWAVKEGHKDVEALLLKRVPTNRP</sequence>
<dbReference type="InterPro" id="IPR035897">
    <property type="entry name" value="Toll_tir_struct_dom_sf"/>
</dbReference>
<dbReference type="OrthoDB" id="529537at2759"/>
<dbReference type="Proteomes" id="UP000232323">
    <property type="component" value="Unassembled WGS sequence"/>
</dbReference>
<evidence type="ECO:0000313" key="5">
    <source>
        <dbReference type="EMBL" id="GAX86287.1"/>
    </source>
</evidence>
<dbReference type="SMART" id="SM00248">
    <property type="entry name" value="ANK"/>
    <property type="match status" value="7"/>
</dbReference>
<dbReference type="Pfam" id="PF13637">
    <property type="entry name" value="Ank_4"/>
    <property type="match status" value="1"/>
</dbReference>
<dbReference type="SUPFAM" id="SSF48403">
    <property type="entry name" value="Ankyrin repeat"/>
    <property type="match status" value="1"/>
</dbReference>
<protein>
    <recommendedName>
        <fullName evidence="4">TIR domain-containing protein</fullName>
    </recommendedName>
</protein>
<reference evidence="5 6" key="1">
    <citation type="submission" date="2017-08" db="EMBL/GenBank/DDBJ databases">
        <title>Acidophilic green algal genome provides insights into adaptation to an acidic environment.</title>
        <authorList>
            <person name="Hirooka S."/>
            <person name="Hirose Y."/>
            <person name="Kanesaki Y."/>
            <person name="Higuchi S."/>
            <person name="Fujiwara T."/>
            <person name="Onuma R."/>
            <person name="Era A."/>
            <person name="Ohbayashi R."/>
            <person name="Uzuka A."/>
            <person name="Nozaki H."/>
            <person name="Yoshikawa H."/>
            <person name="Miyagishima S.Y."/>
        </authorList>
    </citation>
    <scope>NUCLEOTIDE SEQUENCE [LARGE SCALE GENOMIC DNA]</scope>
    <source>
        <strain evidence="5 6">NIES-2499</strain>
    </source>
</reference>
<dbReference type="InterPro" id="IPR002110">
    <property type="entry name" value="Ankyrin_rpt"/>
</dbReference>
<dbReference type="EMBL" id="BEGY01000261">
    <property type="protein sequence ID" value="GAX86287.1"/>
    <property type="molecule type" value="Genomic_DNA"/>
</dbReference>
<feature type="repeat" description="ANK" evidence="3">
    <location>
        <begin position="224"/>
        <end position="256"/>
    </location>
</feature>
<keyword evidence="1" id="KW-0677">Repeat</keyword>
<dbReference type="Gene3D" id="1.25.40.20">
    <property type="entry name" value="Ankyrin repeat-containing domain"/>
    <property type="match status" value="3"/>
</dbReference>
<dbReference type="Pfam" id="PF12796">
    <property type="entry name" value="Ank_2"/>
    <property type="match status" value="2"/>
</dbReference>
<dbReference type="PRINTS" id="PR01415">
    <property type="entry name" value="ANKYRIN"/>
</dbReference>
<dbReference type="PANTHER" id="PTHR24171">
    <property type="entry name" value="ANKYRIN REPEAT DOMAIN-CONTAINING PROTEIN 39-RELATED"/>
    <property type="match status" value="1"/>
</dbReference>
<gene>
    <name evidence="5" type="ORF">CEUSTIGMA_g13699.t1</name>
</gene>
<keyword evidence="6" id="KW-1185">Reference proteome</keyword>
<dbReference type="GO" id="GO:0007165">
    <property type="term" value="P:signal transduction"/>
    <property type="evidence" value="ECO:0007669"/>
    <property type="project" value="InterPro"/>
</dbReference>
<dbReference type="InterPro" id="IPR036770">
    <property type="entry name" value="Ankyrin_rpt-contain_sf"/>
</dbReference>
<accession>A0A250XT93</accession>
<keyword evidence="2 3" id="KW-0040">ANK repeat</keyword>
<dbReference type="Gene3D" id="3.40.50.10140">
    <property type="entry name" value="Toll/interleukin-1 receptor homology (TIR) domain"/>
    <property type="match status" value="1"/>
</dbReference>
<comment type="caution">
    <text evidence="5">The sequence shown here is derived from an EMBL/GenBank/DDBJ whole genome shotgun (WGS) entry which is preliminary data.</text>
</comment>
<evidence type="ECO:0000256" key="2">
    <source>
        <dbReference type="ARBA" id="ARBA00023043"/>
    </source>
</evidence>
<evidence type="ECO:0000256" key="3">
    <source>
        <dbReference type="PROSITE-ProRule" id="PRU00023"/>
    </source>
</evidence>
<dbReference type="InterPro" id="IPR000157">
    <property type="entry name" value="TIR_dom"/>
</dbReference>
<dbReference type="STRING" id="1157962.A0A250XT93"/>
<dbReference type="Pfam" id="PF13676">
    <property type="entry name" value="TIR_2"/>
    <property type="match status" value="1"/>
</dbReference>
<evidence type="ECO:0000313" key="6">
    <source>
        <dbReference type="Proteomes" id="UP000232323"/>
    </source>
</evidence>
<dbReference type="SUPFAM" id="SSF52200">
    <property type="entry name" value="Toll/Interleukin receptor TIR domain"/>
    <property type="match status" value="1"/>
</dbReference>